<accession>A0A2K9NX05</accession>
<dbReference type="InterPro" id="IPR017703">
    <property type="entry name" value="YgfZ/GCV_T_CS"/>
</dbReference>
<dbReference type="InterPro" id="IPR027266">
    <property type="entry name" value="TrmE/GcvT-like"/>
</dbReference>
<keyword evidence="1" id="KW-0677">Repeat</keyword>
<organism evidence="4 5">
    <name type="scientific">Bacteriovorax stolpii</name>
    <name type="common">Bdellovibrio stolpii</name>
    <dbReference type="NCBI Taxonomy" id="960"/>
    <lineage>
        <taxon>Bacteria</taxon>
        <taxon>Pseudomonadati</taxon>
        <taxon>Bdellovibrionota</taxon>
        <taxon>Bacteriovoracia</taxon>
        <taxon>Bacteriovoracales</taxon>
        <taxon>Bacteriovoracaceae</taxon>
        <taxon>Bacteriovorax</taxon>
    </lineage>
</organism>
<dbReference type="SMART" id="SM00028">
    <property type="entry name" value="TPR"/>
    <property type="match status" value="5"/>
</dbReference>
<keyword evidence="2" id="KW-0802">TPR repeat</keyword>
<evidence type="ECO:0000313" key="4">
    <source>
        <dbReference type="EMBL" id="AUO00050.1"/>
    </source>
</evidence>
<dbReference type="EMBL" id="CP025704">
    <property type="protein sequence ID" value="AUO00050.1"/>
    <property type="molecule type" value="Genomic_DNA"/>
</dbReference>
<dbReference type="InterPro" id="IPR019734">
    <property type="entry name" value="TPR_rpt"/>
</dbReference>
<evidence type="ECO:0000256" key="1">
    <source>
        <dbReference type="ARBA" id="ARBA00022737"/>
    </source>
</evidence>
<protein>
    <submittedName>
        <fullName evidence="4">Uncharacterized protein</fullName>
    </submittedName>
</protein>
<keyword evidence="3" id="KW-0809">Transit peptide</keyword>
<evidence type="ECO:0000313" key="5">
    <source>
        <dbReference type="Proteomes" id="UP000235584"/>
    </source>
</evidence>
<sequence>MKADLSSIRFNETQIELRGYSLIEVTGADRETFFQGQVTNDLHALEIGEGQLTARLNRTGKVQSFFTIARLADKLLLLCENELVESVLADFNKFIIMDDVELKALNEKVYLHFNYYLGESDESLFRFNYAGLNTSLSTAPFAGVPFASESELEEVRFLNGYPKWKKDVDDSFFVNDSYLNEIAISYKKGCFLGQETVAKIENNRGAAYYPVILEMSSEGQLESGSDFFVEDKKAGKIQYQKNNIVVASLFRDFRVEGKQIPVIVGGQALTATVHYLPFYKKQKRLDIAEELYHAGVEEFQATNVEAAMDFMKKAIAFNPEHSDAFESIGVILGRKERYEEAIGWMDKLLKVKPTSVMAHTNKSLFLMKLGKIEEAEAEKALATVKSFSMFGEEAKIKKALDEEKKKKDADIARREGMFRQVLEIDPDDTVALYGLGDVAFYRENFKEAVTHLERVVVLDEKYSAAYLLLGKSLEASGNLERAMQVYKKGIDVASKRGDMMPANEMQSRLNQLIVASRLA</sequence>
<dbReference type="InterPro" id="IPR011990">
    <property type="entry name" value="TPR-like_helical_dom_sf"/>
</dbReference>
<dbReference type="OrthoDB" id="9796287at2"/>
<dbReference type="SUPFAM" id="SSF48452">
    <property type="entry name" value="TPR-like"/>
    <property type="match status" value="1"/>
</dbReference>
<dbReference type="Pfam" id="PF13432">
    <property type="entry name" value="TPR_16"/>
    <property type="match status" value="1"/>
</dbReference>
<dbReference type="RefSeq" id="WP_102245337.1">
    <property type="nucleotide sequence ID" value="NZ_CP025704.1"/>
</dbReference>
<proteinExistence type="predicted"/>
<dbReference type="PANTHER" id="PTHR44943">
    <property type="entry name" value="CELLULOSE SYNTHASE OPERON PROTEIN C"/>
    <property type="match status" value="1"/>
</dbReference>
<evidence type="ECO:0000256" key="2">
    <source>
        <dbReference type="ARBA" id="ARBA00022803"/>
    </source>
</evidence>
<dbReference type="SUPFAM" id="SSF103025">
    <property type="entry name" value="Folate-binding domain"/>
    <property type="match status" value="1"/>
</dbReference>
<dbReference type="NCBIfam" id="TIGR03317">
    <property type="entry name" value="ygfZ_signature"/>
    <property type="match status" value="1"/>
</dbReference>
<dbReference type="KEGG" id="bsto:C0V70_18455"/>
<dbReference type="Gene3D" id="3.30.1360.120">
    <property type="entry name" value="Probable tRNA modification gtpase trme, domain 1"/>
    <property type="match status" value="2"/>
</dbReference>
<reference evidence="4 5" key="1">
    <citation type="submission" date="2018-01" db="EMBL/GenBank/DDBJ databases">
        <title>Complete genome sequence of Bacteriovorax stolpii DSM12778.</title>
        <authorList>
            <person name="Tang B."/>
            <person name="Chang J."/>
        </authorList>
    </citation>
    <scope>NUCLEOTIDE SEQUENCE [LARGE SCALE GENOMIC DNA]</scope>
    <source>
        <strain evidence="4 5">DSM 12778</strain>
    </source>
</reference>
<dbReference type="PROSITE" id="PS50005">
    <property type="entry name" value="TPR"/>
    <property type="match status" value="4"/>
</dbReference>
<gene>
    <name evidence="4" type="ORF">C0V70_18455</name>
</gene>
<name>A0A2K9NX05_BACTC</name>
<keyword evidence="5" id="KW-1185">Reference proteome</keyword>
<evidence type="ECO:0000256" key="3">
    <source>
        <dbReference type="ARBA" id="ARBA00022946"/>
    </source>
</evidence>
<dbReference type="Gene3D" id="1.25.40.10">
    <property type="entry name" value="Tetratricopeptide repeat domain"/>
    <property type="match status" value="2"/>
</dbReference>
<dbReference type="PANTHER" id="PTHR44943:SF8">
    <property type="entry name" value="TPR REPEAT-CONTAINING PROTEIN MJ0263"/>
    <property type="match status" value="1"/>
</dbReference>
<dbReference type="AlphaFoldDB" id="A0A2K9NX05"/>
<dbReference type="InterPro" id="IPR051685">
    <property type="entry name" value="Ycf3/AcsC/BcsC/TPR_MFPF"/>
</dbReference>
<dbReference type="Proteomes" id="UP000235584">
    <property type="component" value="Chromosome"/>
</dbReference>